<dbReference type="AlphaFoldDB" id="A0A1H0G3D4"/>
<dbReference type="STRING" id="504798.SAMN05421871_103227"/>
<reference evidence="4" key="1">
    <citation type="submission" date="2016-10" db="EMBL/GenBank/DDBJ databases">
        <authorList>
            <person name="Varghese N."/>
            <person name="Submissions S."/>
        </authorList>
    </citation>
    <scope>NUCLEOTIDE SEQUENCE [LARGE SCALE GENOMIC DNA]</scope>
    <source>
        <strain evidence="4">IBRC-M 10655</strain>
    </source>
</reference>
<sequence length="386" mass="41088">MKSSIKGTAVAVAMVATALVGAGSAGADIINPTVEVDTAKVAQTLHTKLGGGNTVGYAFAITEDGQLAATGAGGKARIDKNIAFTANTRMDIASATKNISAAALLKLVEKRGVSLDTKLWGYLPLDMRSTMHESWKNLTIKHILGHRSGIEQMLAGLSDADRAKTSNLYEGIKFAMTKPIVVDSPWSYKNMNYAVARLIIPKLWDLTEPTRGVPDSINSTNSGPWTLAYINERLFAPAGIAPTTCVANADTAAHAYDIADTSKGGVLVQLDGTDFEACGGHRGLHLSAVDMVRWQAHLRHGTVVSSNVRQQMDSFRLGWYETMSNTGSWAGSYTHGGDLFLGGDREQHSCQGKFPGNVEVTVLVNSKVLGSYQCSILLDAVKTATS</sequence>
<dbReference type="InterPro" id="IPR001466">
    <property type="entry name" value="Beta-lactam-related"/>
</dbReference>
<dbReference type="Gene3D" id="3.40.710.10">
    <property type="entry name" value="DD-peptidase/beta-lactamase superfamily"/>
    <property type="match status" value="1"/>
</dbReference>
<dbReference type="Pfam" id="PF00144">
    <property type="entry name" value="Beta-lactamase"/>
    <property type="match status" value="1"/>
</dbReference>
<organism evidence="3 4">
    <name type="scientific">Actinokineospora alba</name>
    <dbReference type="NCBI Taxonomy" id="504798"/>
    <lineage>
        <taxon>Bacteria</taxon>
        <taxon>Bacillati</taxon>
        <taxon>Actinomycetota</taxon>
        <taxon>Actinomycetes</taxon>
        <taxon>Pseudonocardiales</taxon>
        <taxon>Pseudonocardiaceae</taxon>
        <taxon>Actinokineospora</taxon>
    </lineage>
</organism>
<feature type="chain" id="PRO_5011575253" evidence="1">
    <location>
        <begin position="28"/>
        <end position="386"/>
    </location>
</feature>
<name>A0A1H0G3D4_9PSEU</name>
<dbReference type="InterPro" id="IPR012338">
    <property type="entry name" value="Beta-lactam/transpept-like"/>
</dbReference>
<evidence type="ECO:0000256" key="1">
    <source>
        <dbReference type="SAM" id="SignalP"/>
    </source>
</evidence>
<dbReference type="SUPFAM" id="SSF56601">
    <property type="entry name" value="beta-lactamase/transpeptidase-like"/>
    <property type="match status" value="1"/>
</dbReference>
<evidence type="ECO:0000259" key="2">
    <source>
        <dbReference type="Pfam" id="PF00144"/>
    </source>
</evidence>
<dbReference type="RefSeq" id="WP_166658129.1">
    <property type="nucleotide sequence ID" value="NZ_FNDV01000003.1"/>
</dbReference>
<feature type="signal peptide" evidence="1">
    <location>
        <begin position="1"/>
        <end position="27"/>
    </location>
</feature>
<dbReference type="EMBL" id="FNJB01000001">
    <property type="protein sequence ID" value="SDO01428.1"/>
    <property type="molecule type" value="Genomic_DNA"/>
</dbReference>
<keyword evidence="1" id="KW-0732">Signal</keyword>
<feature type="domain" description="Beta-lactamase-related" evidence="2">
    <location>
        <begin position="43"/>
        <end position="322"/>
    </location>
</feature>
<dbReference type="InterPro" id="IPR050789">
    <property type="entry name" value="Diverse_Enzym_Activities"/>
</dbReference>
<gene>
    <name evidence="3" type="ORF">SAMN05192558_101644</name>
</gene>
<dbReference type="Proteomes" id="UP000199651">
    <property type="component" value="Unassembled WGS sequence"/>
</dbReference>
<accession>A0A1H0G3D4</accession>
<protein>
    <submittedName>
        <fullName evidence="3">CubicO group peptidase, beta-lactamase class C family</fullName>
    </submittedName>
</protein>
<evidence type="ECO:0000313" key="4">
    <source>
        <dbReference type="Proteomes" id="UP000199651"/>
    </source>
</evidence>
<keyword evidence="4" id="KW-1185">Reference proteome</keyword>
<proteinExistence type="predicted"/>
<evidence type="ECO:0000313" key="3">
    <source>
        <dbReference type="EMBL" id="SDO01428.1"/>
    </source>
</evidence>
<dbReference type="PANTHER" id="PTHR43283">
    <property type="entry name" value="BETA-LACTAMASE-RELATED"/>
    <property type="match status" value="1"/>
</dbReference>